<evidence type="ECO:0008006" key="4">
    <source>
        <dbReference type="Google" id="ProtNLM"/>
    </source>
</evidence>
<proteinExistence type="predicted"/>
<organism evidence="2 3">
    <name type="scientific">Endozoicomonas montiporae</name>
    <dbReference type="NCBI Taxonomy" id="1027273"/>
    <lineage>
        <taxon>Bacteria</taxon>
        <taxon>Pseudomonadati</taxon>
        <taxon>Pseudomonadota</taxon>
        <taxon>Gammaproteobacteria</taxon>
        <taxon>Oceanospirillales</taxon>
        <taxon>Endozoicomonadaceae</taxon>
        <taxon>Endozoicomonas</taxon>
    </lineage>
</organism>
<dbReference type="Pfam" id="PF10986">
    <property type="entry name" value="ZrgA"/>
    <property type="match status" value="1"/>
</dbReference>
<dbReference type="RefSeq" id="WP_034874021.1">
    <property type="nucleotide sequence ID" value="NZ_JOKG01000002.1"/>
</dbReference>
<keyword evidence="3" id="KW-1185">Reference proteome</keyword>
<sequence length="183" mass="20598">MMRRFIYLLPLLLLPLLLATAFTLNNASAAPVIHRAIEPAQILLDITLTKNNLTLFLRVPEQSLGLLAPDEPQQSIAQRLTDTPNLWHTSPKAECSLSSHRIFQNQSDDSNESSGDVEGFYDFHCQTPQALKSVQSDLQTALPGLKQMNIWLTTDFWQNKQTLTLPENRITIHPDTQSARRGP</sequence>
<dbReference type="Proteomes" id="UP000028006">
    <property type="component" value="Unassembled WGS sequence"/>
</dbReference>
<dbReference type="AlphaFoldDB" id="A0A081N712"/>
<feature type="signal peptide" evidence="1">
    <location>
        <begin position="1"/>
        <end position="29"/>
    </location>
</feature>
<evidence type="ECO:0000313" key="2">
    <source>
        <dbReference type="EMBL" id="KEQ14235.1"/>
    </source>
</evidence>
<reference evidence="2 3" key="1">
    <citation type="submission" date="2014-06" db="EMBL/GenBank/DDBJ databases">
        <title>Whole Genome Sequences of Three Symbiotic Endozoicomonas Bacteria.</title>
        <authorList>
            <person name="Neave M.J."/>
            <person name="Apprill A."/>
            <person name="Voolstra C.R."/>
        </authorList>
    </citation>
    <scope>NUCLEOTIDE SEQUENCE [LARGE SCALE GENOMIC DNA]</scope>
    <source>
        <strain evidence="2 3">LMG 24815</strain>
    </source>
</reference>
<keyword evidence="1" id="KW-0732">Signal</keyword>
<gene>
    <name evidence="2" type="ORF">GZ77_07380</name>
</gene>
<accession>A0A081N712</accession>
<evidence type="ECO:0000313" key="3">
    <source>
        <dbReference type="Proteomes" id="UP000028006"/>
    </source>
</evidence>
<dbReference type="InterPro" id="IPR021253">
    <property type="entry name" value="ZrgA-like"/>
</dbReference>
<name>A0A081N712_9GAMM</name>
<comment type="caution">
    <text evidence="2">The sequence shown here is derived from an EMBL/GenBank/DDBJ whole genome shotgun (WGS) entry which is preliminary data.</text>
</comment>
<evidence type="ECO:0000256" key="1">
    <source>
        <dbReference type="SAM" id="SignalP"/>
    </source>
</evidence>
<dbReference type="EMBL" id="JOKG01000002">
    <property type="protein sequence ID" value="KEQ14235.1"/>
    <property type="molecule type" value="Genomic_DNA"/>
</dbReference>
<feature type="chain" id="PRO_5001760575" description="DUF2796 domain-containing protein" evidence="1">
    <location>
        <begin position="30"/>
        <end position="183"/>
    </location>
</feature>
<protein>
    <recommendedName>
        <fullName evidence="4">DUF2796 domain-containing protein</fullName>
    </recommendedName>
</protein>